<dbReference type="Pfam" id="PF06974">
    <property type="entry name" value="WS_DGAT_C"/>
    <property type="match status" value="1"/>
</dbReference>
<dbReference type="UniPathway" id="UPA00282"/>
<gene>
    <name evidence="15" type="ORF">BKG82_07960</name>
</gene>
<dbReference type="PANTHER" id="PTHR31650:SF1">
    <property type="entry name" value="WAX ESTER SYNTHASE_DIACYLGLYCEROL ACYLTRANSFERASE 4-RELATED"/>
    <property type="match status" value="1"/>
</dbReference>
<comment type="pathway">
    <text evidence="1 11">Glycerolipid metabolism; triacylglycerol biosynthesis.</text>
</comment>
<evidence type="ECO:0000313" key="15">
    <source>
        <dbReference type="EMBL" id="OHU57622.1"/>
    </source>
</evidence>
<comment type="pathway">
    <text evidence="2">Lipid metabolism.</text>
</comment>
<dbReference type="InterPro" id="IPR014292">
    <property type="entry name" value="Acyl_transf_WS/DGAT"/>
</dbReference>
<dbReference type="EMBL" id="MLIQ01000013">
    <property type="protein sequence ID" value="OHU57622.1"/>
    <property type="molecule type" value="Genomic_DNA"/>
</dbReference>
<organism evidence="15 16">
    <name type="scientific">Mycobacteroides chelonae</name>
    <name type="common">Mycobacterium chelonae</name>
    <dbReference type="NCBI Taxonomy" id="1774"/>
    <lineage>
        <taxon>Bacteria</taxon>
        <taxon>Bacillati</taxon>
        <taxon>Actinomycetota</taxon>
        <taxon>Actinomycetes</taxon>
        <taxon>Mycobacteriales</taxon>
        <taxon>Mycobacteriaceae</taxon>
        <taxon>Mycobacteroides</taxon>
    </lineage>
</organism>
<keyword evidence="7 11" id="KW-0319">Glycerol metabolism</keyword>
<evidence type="ECO:0000256" key="8">
    <source>
        <dbReference type="ARBA" id="ARBA00023098"/>
    </source>
</evidence>
<dbReference type="GO" id="GO:0004144">
    <property type="term" value="F:diacylglycerol O-acyltransferase activity"/>
    <property type="evidence" value="ECO:0007669"/>
    <property type="project" value="UniProtKB-EC"/>
</dbReference>
<dbReference type="EC" id="2.3.1.20" evidence="4 11"/>
<keyword evidence="6 11" id="KW-0808">Transferase</keyword>
<comment type="catalytic activity">
    <reaction evidence="10 11">
        <text>an acyl-CoA + a 1,2-diacyl-sn-glycerol = a triacyl-sn-glycerol + CoA</text>
        <dbReference type="Rhea" id="RHEA:10868"/>
        <dbReference type="ChEBI" id="CHEBI:17815"/>
        <dbReference type="ChEBI" id="CHEBI:57287"/>
        <dbReference type="ChEBI" id="CHEBI:58342"/>
        <dbReference type="ChEBI" id="CHEBI:64615"/>
        <dbReference type="EC" id="2.3.1.20"/>
    </reaction>
</comment>
<evidence type="ECO:0000256" key="6">
    <source>
        <dbReference type="ARBA" id="ARBA00022679"/>
    </source>
</evidence>
<keyword evidence="9 11" id="KW-0012">Acyltransferase</keyword>
<dbReference type="InterPro" id="IPR045034">
    <property type="entry name" value="O-acyltransferase_WSD1-like"/>
</dbReference>
<dbReference type="InterPro" id="IPR004255">
    <property type="entry name" value="O-acyltransferase_WSD1_N"/>
</dbReference>
<comment type="caution">
    <text evidence="15">The sequence shown here is derived from an EMBL/GenBank/DDBJ whole genome shotgun (WGS) entry which is preliminary data.</text>
</comment>
<dbReference type="GO" id="GO:0005886">
    <property type="term" value="C:plasma membrane"/>
    <property type="evidence" value="ECO:0007669"/>
    <property type="project" value="TreeGrafter"/>
</dbReference>
<feature type="region of interest" description="Disordered" evidence="12">
    <location>
        <begin position="201"/>
        <end position="220"/>
    </location>
</feature>
<evidence type="ECO:0000256" key="4">
    <source>
        <dbReference type="ARBA" id="ARBA00013244"/>
    </source>
</evidence>
<protein>
    <recommendedName>
        <fullName evidence="4 11">Diacylglycerol O-acyltransferase</fullName>
        <ecNumber evidence="4 11">2.3.1.20</ecNumber>
    </recommendedName>
</protein>
<dbReference type="RefSeq" id="WP_057967856.1">
    <property type="nucleotide sequence ID" value="NZ_MLII01000030.1"/>
</dbReference>
<accession>A0A1S1LJV1</accession>
<evidence type="ECO:0000259" key="14">
    <source>
        <dbReference type="Pfam" id="PF06974"/>
    </source>
</evidence>
<keyword evidence="8 11" id="KW-0443">Lipid metabolism</keyword>
<dbReference type="GO" id="GO:0071731">
    <property type="term" value="P:response to nitric oxide"/>
    <property type="evidence" value="ECO:0007669"/>
    <property type="project" value="TreeGrafter"/>
</dbReference>
<dbReference type="GO" id="GO:0006071">
    <property type="term" value="P:glycerol metabolic process"/>
    <property type="evidence" value="ECO:0007669"/>
    <property type="project" value="UniProtKB-KW"/>
</dbReference>
<evidence type="ECO:0000256" key="7">
    <source>
        <dbReference type="ARBA" id="ARBA00022798"/>
    </source>
</evidence>
<dbReference type="AlphaFoldDB" id="A0A1S1LJV1"/>
<dbReference type="Pfam" id="PF03007">
    <property type="entry name" value="WS_DGAT_cat"/>
    <property type="match status" value="1"/>
</dbReference>
<reference evidence="15 16" key="1">
    <citation type="submission" date="2016-10" db="EMBL/GenBank/DDBJ databases">
        <title>Evaluation of Human, Veterinary and Environmental Mycobacterium chelonae Isolates by Core Genome Phylogenomic Analysis, Targeted Gene Comparison, and Anti-microbial Susceptibility Patterns: A Tale of Mistaken Identities.</title>
        <authorList>
            <person name="Fogelson S.B."/>
            <person name="Camus A.C."/>
            <person name="Lorenz W."/>
            <person name="Vasireddy R."/>
            <person name="Vasireddy S."/>
            <person name="Smith T."/>
            <person name="Brown-Elliott B.A."/>
            <person name="Wallace R.J.Jr."/>
            <person name="Hasan N.A."/>
            <person name="Reischl U."/>
            <person name="Sanchez S."/>
        </authorList>
    </citation>
    <scope>NUCLEOTIDE SEQUENCE [LARGE SCALE GENOMIC DNA]</scope>
    <source>
        <strain evidence="15 16">15515</strain>
    </source>
</reference>
<sequence length="461" mass="50832">MEQLTGYDASFLYLETPTHYHQGYGVVILDTSTMADGYSFGAVRDWLSSRVAEIPTYTERAHDPWYNLGHPFWVADSSFDLDRHVHRVVLPSPGTDAQLAQRCSEIASLPLDQRHPLWEIWVLEGMSNGNVAILIKRHNASLDGVRGNSQLGQLCGNEATELAVVRDAGPIEPLALMLGGLRTLAGKPVKMAKMLAENIRSRRQGDAPELPPGVPEPMSAPRTSFNTTLTSNRNLAWISLPIADVLQVKRRLDVKLNDVMLALTATVIRKYLIERDELPDLPLRAFVPVSVHDKPGQHGRNRTTGLLTSLQTRTDDPVQRAREIASITDAAKVHAEALGPGRIHDWFDFSARYWGLLFRAYSRLRMADRHKVMQNLVLSNIGGRHTDLYFAGAKVSGFYPFGAPFDGGALFVTVASHDDRLNVGLIACPEIIPALADIAAGYKEALSELSEALDTAEAMSK</sequence>
<evidence type="ECO:0000256" key="2">
    <source>
        <dbReference type="ARBA" id="ARBA00005189"/>
    </source>
</evidence>
<dbReference type="GO" id="GO:0019432">
    <property type="term" value="P:triglyceride biosynthetic process"/>
    <property type="evidence" value="ECO:0007669"/>
    <property type="project" value="UniProtKB-UniPathway"/>
</dbReference>
<evidence type="ECO:0000256" key="10">
    <source>
        <dbReference type="ARBA" id="ARBA00048109"/>
    </source>
</evidence>
<dbReference type="InterPro" id="IPR009721">
    <property type="entry name" value="O-acyltransferase_WSD1_C"/>
</dbReference>
<evidence type="ECO:0000256" key="1">
    <source>
        <dbReference type="ARBA" id="ARBA00004771"/>
    </source>
</evidence>
<evidence type="ECO:0000256" key="3">
    <source>
        <dbReference type="ARBA" id="ARBA00009587"/>
    </source>
</evidence>
<comment type="similarity">
    <text evidence="3 11">Belongs to the long-chain O-acyltransferase family.</text>
</comment>
<dbReference type="GO" id="GO:0051701">
    <property type="term" value="P:biological process involved in interaction with host"/>
    <property type="evidence" value="ECO:0007669"/>
    <property type="project" value="TreeGrafter"/>
</dbReference>
<proteinExistence type="inferred from homology"/>
<dbReference type="Proteomes" id="UP000180043">
    <property type="component" value="Unassembled WGS sequence"/>
</dbReference>
<name>A0A1S1LJV1_MYCCH</name>
<evidence type="ECO:0000313" key="16">
    <source>
        <dbReference type="Proteomes" id="UP000180043"/>
    </source>
</evidence>
<dbReference type="NCBIfam" id="TIGR02946">
    <property type="entry name" value="acyl_WS_DGAT"/>
    <property type="match status" value="1"/>
</dbReference>
<dbReference type="PANTHER" id="PTHR31650">
    <property type="entry name" value="O-ACYLTRANSFERASE (WSD1-LIKE) FAMILY PROTEIN"/>
    <property type="match status" value="1"/>
</dbReference>
<evidence type="ECO:0000256" key="5">
    <source>
        <dbReference type="ARBA" id="ARBA00022516"/>
    </source>
</evidence>
<evidence type="ECO:0000256" key="12">
    <source>
        <dbReference type="SAM" id="MobiDB-lite"/>
    </source>
</evidence>
<feature type="domain" description="O-acyltransferase WSD1 C-terminal" evidence="14">
    <location>
        <begin position="301"/>
        <end position="449"/>
    </location>
</feature>
<evidence type="ECO:0000256" key="11">
    <source>
        <dbReference type="RuleBase" id="RU361241"/>
    </source>
</evidence>
<feature type="domain" description="O-acyltransferase WSD1-like N-terminal" evidence="13">
    <location>
        <begin position="4"/>
        <end position="260"/>
    </location>
</feature>
<dbReference type="GO" id="GO:0001666">
    <property type="term" value="P:response to hypoxia"/>
    <property type="evidence" value="ECO:0007669"/>
    <property type="project" value="TreeGrafter"/>
</dbReference>
<evidence type="ECO:0000256" key="9">
    <source>
        <dbReference type="ARBA" id="ARBA00023315"/>
    </source>
</evidence>
<keyword evidence="5 11" id="KW-0444">Lipid biosynthesis</keyword>
<evidence type="ECO:0000259" key="13">
    <source>
        <dbReference type="Pfam" id="PF03007"/>
    </source>
</evidence>